<dbReference type="SUPFAM" id="SSF69360">
    <property type="entry name" value="Cell wall binding repeat"/>
    <property type="match status" value="2"/>
</dbReference>
<keyword evidence="2" id="KW-1185">Reference proteome</keyword>
<dbReference type="InterPro" id="IPR032774">
    <property type="entry name" value="WG_beta_rep"/>
</dbReference>
<dbReference type="Pfam" id="PF14903">
    <property type="entry name" value="WG_beta_rep"/>
    <property type="match status" value="4"/>
</dbReference>
<protein>
    <recommendedName>
        <fullName evidence="3">Copper amine oxidase-like N-terminal domain-containing protein</fullName>
    </recommendedName>
</protein>
<dbReference type="EMBL" id="JAUSSU010000021">
    <property type="protein sequence ID" value="MDQ0116578.1"/>
    <property type="molecule type" value="Genomic_DNA"/>
</dbReference>
<gene>
    <name evidence="1" type="ORF">J2T15_006059</name>
</gene>
<proteinExistence type="predicted"/>
<organism evidence="1 2">
    <name type="scientific">Paenibacillus harenae</name>
    <dbReference type="NCBI Taxonomy" id="306543"/>
    <lineage>
        <taxon>Bacteria</taxon>
        <taxon>Bacillati</taxon>
        <taxon>Bacillota</taxon>
        <taxon>Bacilli</taxon>
        <taxon>Bacillales</taxon>
        <taxon>Paenibacillaceae</taxon>
        <taxon>Paenibacillus</taxon>
    </lineage>
</organism>
<dbReference type="PANTHER" id="PTHR37841">
    <property type="entry name" value="GLR2918 PROTEIN"/>
    <property type="match status" value="1"/>
</dbReference>
<name>A0ABT9UAA6_PAEHA</name>
<dbReference type="PANTHER" id="PTHR37841:SF1">
    <property type="entry name" value="DUF3298 DOMAIN-CONTAINING PROTEIN"/>
    <property type="match status" value="1"/>
</dbReference>
<dbReference type="Proteomes" id="UP001229346">
    <property type="component" value="Unassembled WGS sequence"/>
</dbReference>
<accession>A0ABT9UAA6</accession>
<comment type="caution">
    <text evidence="1">The sequence shown here is derived from an EMBL/GenBank/DDBJ whole genome shotgun (WGS) entry which is preliminary data.</text>
</comment>
<reference evidence="1 2" key="1">
    <citation type="submission" date="2023-07" db="EMBL/GenBank/DDBJ databases">
        <title>Sorghum-associated microbial communities from plants grown in Nebraska, USA.</title>
        <authorList>
            <person name="Schachtman D."/>
        </authorList>
    </citation>
    <scope>NUCLEOTIDE SEQUENCE [LARGE SCALE GENOMIC DNA]</scope>
    <source>
        <strain evidence="1 2">CC482</strain>
    </source>
</reference>
<dbReference type="RefSeq" id="WP_307208647.1">
    <property type="nucleotide sequence ID" value="NZ_JAUSSU010000021.1"/>
</dbReference>
<sequence>MKKALSLWLSIALIVIMLPVASVQAAKYLPYDMVGDFSEGLAWYVSYDEESDVERFGFLNTSGKVVIAAKYDWVGGFHDGLAAFELNGKMGMIDKTGKEIIKPVYDVIDEQFMDGLLAVAQGEKWGYINKEGKFVIEATYDGATRFGNGIALVVVNDGYSFIDTTGKQVFEANYDDAFEFIEGYSVVASGEKWGFIDTTGKELVAPKYDEAYAFQEGLAPVRTGNLWGFIDKTGNEVVKPQYEDVYGFSEGFAAVMKNGLWGFIDKNGKEVIKPKYADVLSDFSEGLVLVSKYDKEQTPMQGYIDATGKEVTKFDYDFTGGAFEGGYAAVSDGGFGTYYIMKNPLLAPVSAKPTASKVMVNGKAVSFEAYNIGGSNYFKLRDLALAVNGTDKNFEVGFDKAKNAVNLLANKAYTPVGGELVASGGQTGKSAAPSVSKIYVDGVQAPLKAYNIGGNNYFKLRDIAKAFNIGITFDASTSTIGIDTSLSYTE</sequence>
<evidence type="ECO:0000313" key="2">
    <source>
        <dbReference type="Proteomes" id="UP001229346"/>
    </source>
</evidence>
<evidence type="ECO:0008006" key="3">
    <source>
        <dbReference type="Google" id="ProtNLM"/>
    </source>
</evidence>
<evidence type="ECO:0000313" key="1">
    <source>
        <dbReference type="EMBL" id="MDQ0116578.1"/>
    </source>
</evidence>